<reference evidence="3 4" key="1">
    <citation type="journal article" date="2019" name="Sci. Rep.">
        <title>Orb-weaving spider Araneus ventricosus genome elucidates the spidroin gene catalogue.</title>
        <authorList>
            <person name="Kono N."/>
            <person name="Nakamura H."/>
            <person name="Ohtoshi R."/>
            <person name="Moran D.A.P."/>
            <person name="Shinohara A."/>
            <person name="Yoshida Y."/>
            <person name="Fujiwara M."/>
            <person name="Mori M."/>
            <person name="Tomita M."/>
            <person name="Arakawa K."/>
        </authorList>
    </citation>
    <scope>NUCLEOTIDE SEQUENCE [LARGE SCALE GENOMIC DNA]</scope>
</reference>
<dbReference type="AlphaFoldDB" id="A0A4Y2W4F6"/>
<proteinExistence type="predicted"/>
<evidence type="ECO:0000256" key="1">
    <source>
        <dbReference type="SAM" id="MobiDB-lite"/>
    </source>
</evidence>
<comment type="caution">
    <text evidence="3">The sequence shown here is derived from an EMBL/GenBank/DDBJ whole genome shotgun (WGS) entry which is preliminary data.</text>
</comment>
<protein>
    <submittedName>
        <fullName evidence="3">Uncharacterized protein</fullName>
    </submittedName>
</protein>
<feature type="region of interest" description="Disordered" evidence="1">
    <location>
        <begin position="88"/>
        <end position="130"/>
    </location>
</feature>
<evidence type="ECO:0000313" key="2">
    <source>
        <dbReference type="EMBL" id="GBO31674.1"/>
    </source>
</evidence>
<name>A0A4Y2W4F6_ARAVE</name>
<feature type="compositionally biased region" description="Basic and acidic residues" evidence="1">
    <location>
        <begin position="59"/>
        <end position="68"/>
    </location>
</feature>
<sequence>MSLSNRKTNTAGKRHYRFVTQCYKNHMVGVHECNPSSRFMEAMLLFSKIPETRSTADQQDSKQIHETEGDYPSRSIFDILKEVGKERLAEDESDASDLNGELTVYSDHKPEIDVEENPAHEEDSGSRWDTNTYIIHPCSL</sequence>
<gene>
    <name evidence="3" type="ORF">AVEN_123254_1</name>
    <name evidence="2" type="ORF">AVEN_173774_1</name>
</gene>
<feature type="compositionally biased region" description="Basic and acidic residues" evidence="1">
    <location>
        <begin position="106"/>
        <end position="126"/>
    </location>
</feature>
<dbReference type="EMBL" id="BGPR01055015">
    <property type="protein sequence ID" value="GBO31674.1"/>
    <property type="molecule type" value="Genomic_DNA"/>
</dbReference>
<dbReference type="EMBL" id="BGPR01055126">
    <property type="protein sequence ID" value="GBO31761.1"/>
    <property type="molecule type" value="Genomic_DNA"/>
</dbReference>
<keyword evidence="4" id="KW-1185">Reference proteome</keyword>
<dbReference type="Proteomes" id="UP000499080">
    <property type="component" value="Unassembled WGS sequence"/>
</dbReference>
<feature type="region of interest" description="Disordered" evidence="1">
    <location>
        <begin position="51"/>
        <end position="70"/>
    </location>
</feature>
<organism evidence="3 4">
    <name type="scientific">Araneus ventricosus</name>
    <name type="common">Orbweaver spider</name>
    <name type="synonym">Epeira ventricosa</name>
    <dbReference type="NCBI Taxonomy" id="182803"/>
    <lineage>
        <taxon>Eukaryota</taxon>
        <taxon>Metazoa</taxon>
        <taxon>Ecdysozoa</taxon>
        <taxon>Arthropoda</taxon>
        <taxon>Chelicerata</taxon>
        <taxon>Arachnida</taxon>
        <taxon>Araneae</taxon>
        <taxon>Araneomorphae</taxon>
        <taxon>Entelegynae</taxon>
        <taxon>Araneoidea</taxon>
        <taxon>Araneidae</taxon>
        <taxon>Araneus</taxon>
    </lineage>
</organism>
<evidence type="ECO:0000313" key="4">
    <source>
        <dbReference type="Proteomes" id="UP000499080"/>
    </source>
</evidence>
<evidence type="ECO:0000313" key="3">
    <source>
        <dbReference type="EMBL" id="GBO31761.1"/>
    </source>
</evidence>
<accession>A0A4Y2W4F6</accession>